<organism evidence="3 4">
    <name type="scientific">Mycolicibacterium aubagnense</name>
    <dbReference type="NCBI Taxonomy" id="319707"/>
    <lineage>
        <taxon>Bacteria</taxon>
        <taxon>Bacillati</taxon>
        <taxon>Actinomycetota</taxon>
        <taxon>Actinomycetes</taxon>
        <taxon>Mycobacteriales</taxon>
        <taxon>Mycobacteriaceae</taxon>
        <taxon>Mycolicibacterium</taxon>
    </lineage>
</organism>
<feature type="signal peptide" evidence="2">
    <location>
        <begin position="1"/>
        <end position="29"/>
    </location>
</feature>
<accession>A0ABM7IJ94</accession>
<feature type="compositionally biased region" description="Basic residues" evidence="1">
    <location>
        <begin position="57"/>
        <end position="66"/>
    </location>
</feature>
<feature type="region of interest" description="Disordered" evidence="1">
    <location>
        <begin position="33"/>
        <end position="66"/>
    </location>
</feature>
<evidence type="ECO:0000256" key="2">
    <source>
        <dbReference type="SAM" id="SignalP"/>
    </source>
</evidence>
<keyword evidence="4" id="KW-1185">Reference proteome</keyword>
<evidence type="ECO:0000256" key="1">
    <source>
        <dbReference type="SAM" id="MobiDB-lite"/>
    </source>
</evidence>
<sequence length="66" mass="6976">MNLTHRNAAGFALVAAPAVIFLGAATAHADVTTASSPVGTHQAFPHQQNNPQPGSPVHHHHQNNRR</sequence>
<feature type="compositionally biased region" description="Polar residues" evidence="1">
    <location>
        <begin position="33"/>
        <end position="52"/>
    </location>
</feature>
<feature type="chain" id="PRO_5045476742" description="Secreted protein" evidence="2">
    <location>
        <begin position="30"/>
        <end position="66"/>
    </location>
</feature>
<name>A0ABM7IJ94_9MYCO</name>
<keyword evidence="2" id="KW-0732">Signal</keyword>
<dbReference type="Proteomes" id="UP000465609">
    <property type="component" value="Chromosome"/>
</dbReference>
<evidence type="ECO:0000313" key="4">
    <source>
        <dbReference type="Proteomes" id="UP000465609"/>
    </source>
</evidence>
<dbReference type="RefSeq" id="WP_138229181.1">
    <property type="nucleotide sequence ID" value="NZ_AP022577.1"/>
</dbReference>
<dbReference type="EMBL" id="AP022577">
    <property type="protein sequence ID" value="BBX86798.1"/>
    <property type="molecule type" value="Genomic_DNA"/>
</dbReference>
<evidence type="ECO:0008006" key="5">
    <source>
        <dbReference type="Google" id="ProtNLM"/>
    </source>
</evidence>
<reference evidence="3 4" key="1">
    <citation type="journal article" date="2019" name="Emerg. Microbes Infect.">
        <title>Comprehensive subspecies identification of 175 nontuberculous mycobacteria species based on 7547 genomic profiles.</title>
        <authorList>
            <person name="Matsumoto Y."/>
            <person name="Kinjo T."/>
            <person name="Motooka D."/>
            <person name="Nabeya D."/>
            <person name="Jung N."/>
            <person name="Uechi K."/>
            <person name="Horii T."/>
            <person name="Iida T."/>
            <person name="Fujita J."/>
            <person name="Nakamura S."/>
        </authorList>
    </citation>
    <scope>NUCLEOTIDE SEQUENCE [LARGE SCALE GENOMIC DNA]</scope>
    <source>
        <strain evidence="3 4">JCM 15296</strain>
    </source>
</reference>
<evidence type="ECO:0000313" key="3">
    <source>
        <dbReference type="EMBL" id="BBX86798.1"/>
    </source>
</evidence>
<protein>
    <recommendedName>
        <fullName evidence="5">Secreted protein</fullName>
    </recommendedName>
</protein>
<proteinExistence type="predicted"/>
<gene>
    <name evidence="3" type="ORF">MAUB_46710</name>
</gene>